<sequence>MRFGITQAFSCSYLPEQHEQLLVFAGEEKRIAQRYAQLIQVGFRRSGEQIYRPHCPHCHACESIRIPVTAFVPSKSQRRVLARNAKLKTVLNTHPQPEYYPLYENYISSRHSDGSMYPPSEKQFNSFITCTWKPPVFIEAYDNDQLVAVAVTDVVEDDFGHAGLSALYTFFDPAYAQQSIGTFMILQQIQFAERLNKGWLYLGYQVEGCQKMNYKTRFFPHERFSEGKWCRIEKKSA</sequence>
<dbReference type="NCBIfam" id="NF002345">
    <property type="entry name" value="PRK01305.2-2"/>
    <property type="match status" value="1"/>
</dbReference>
<dbReference type="PIRSF" id="PIRSF037208">
    <property type="entry name" value="ATE_pro_prd"/>
    <property type="match status" value="1"/>
</dbReference>
<protein>
    <recommendedName>
        <fullName evidence="4">Aspartate/glutamate leucyltransferase</fullName>
        <ecNumber evidence="4">2.3.2.29</ecNumber>
    </recommendedName>
</protein>
<gene>
    <name evidence="4" type="primary">bpt</name>
    <name evidence="7" type="ORF">HCJ96_01165</name>
</gene>
<keyword evidence="8" id="KW-1185">Reference proteome</keyword>
<reference evidence="7 8" key="1">
    <citation type="submission" date="2020-03" db="EMBL/GenBank/DDBJ databases">
        <title>Alteromonas ponticola sp. nov., isolated from seawater.</title>
        <authorList>
            <person name="Yoon J.-H."/>
            <person name="Kim Y.-O."/>
        </authorList>
    </citation>
    <scope>NUCLEOTIDE SEQUENCE [LARGE SCALE GENOMIC DNA]</scope>
    <source>
        <strain evidence="7 8">MYP5</strain>
    </source>
</reference>
<evidence type="ECO:0000313" key="8">
    <source>
        <dbReference type="Proteomes" id="UP000709336"/>
    </source>
</evidence>
<feature type="domain" description="N-end rule aminoacyl transferase C-terminal" evidence="6">
    <location>
        <begin position="98"/>
        <end position="224"/>
    </location>
</feature>
<dbReference type="SUPFAM" id="SSF55729">
    <property type="entry name" value="Acyl-CoA N-acyltransferases (Nat)"/>
    <property type="match status" value="1"/>
</dbReference>
<evidence type="ECO:0000256" key="3">
    <source>
        <dbReference type="ARBA" id="ARBA00023315"/>
    </source>
</evidence>
<name>A0ABX1QWK4_9ALTE</name>
<proteinExistence type="inferred from homology"/>
<dbReference type="EC" id="2.3.2.29" evidence="4"/>
<keyword evidence="2 4" id="KW-0808">Transferase</keyword>
<dbReference type="PANTHER" id="PTHR21367">
    <property type="entry name" value="ARGININE-TRNA-PROTEIN TRANSFERASE 1"/>
    <property type="match status" value="1"/>
</dbReference>
<comment type="catalytic activity">
    <reaction evidence="4">
        <text>N-terminal L-aspartyl-[protein] + L-leucyl-tRNA(Leu) = N-terminal L-leucyl-L-aspartyl-[protein] + tRNA(Leu) + H(+)</text>
        <dbReference type="Rhea" id="RHEA:50420"/>
        <dbReference type="Rhea" id="RHEA-COMP:9613"/>
        <dbReference type="Rhea" id="RHEA-COMP:9622"/>
        <dbReference type="Rhea" id="RHEA-COMP:12669"/>
        <dbReference type="Rhea" id="RHEA-COMP:12674"/>
        <dbReference type="ChEBI" id="CHEBI:15378"/>
        <dbReference type="ChEBI" id="CHEBI:64720"/>
        <dbReference type="ChEBI" id="CHEBI:78442"/>
        <dbReference type="ChEBI" id="CHEBI:78494"/>
        <dbReference type="ChEBI" id="CHEBI:133042"/>
        <dbReference type="EC" id="2.3.2.29"/>
    </reaction>
</comment>
<evidence type="ECO:0000256" key="2">
    <source>
        <dbReference type="ARBA" id="ARBA00022679"/>
    </source>
</evidence>
<dbReference type="HAMAP" id="MF_00689">
    <property type="entry name" value="Bpt"/>
    <property type="match status" value="1"/>
</dbReference>
<comment type="caution">
    <text evidence="7">The sequence shown here is derived from an EMBL/GenBank/DDBJ whole genome shotgun (WGS) entry which is preliminary data.</text>
</comment>
<dbReference type="InterPro" id="IPR007472">
    <property type="entry name" value="N-end_Aminoacyl_Trfase_C"/>
</dbReference>
<feature type="domain" description="N-end aminoacyl transferase N-terminal" evidence="5">
    <location>
        <begin position="10"/>
        <end position="79"/>
    </location>
</feature>
<dbReference type="EMBL" id="JAATNW010000001">
    <property type="protein sequence ID" value="NMH58634.1"/>
    <property type="molecule type" value="Genomic_DNA"/>
</dbReference>
<dbReference type="Pfam" id="PF04376">
    <property type="entry name" value="ATE_N"/>
    <property type="match status" value="1"/>
</dbReference>
<comment type="subcellular location">
    <subcellularLocation>
        <location evidence="4">Cytoplasm</location>
    </subcellularLocation>
</comment>
<dbReference type="PANTHER" id="PTHR21367:SF1">
    <property type="entry name" value="ARGINYL-TRNA--PROTEIN TRANSFERASE 1"/>
    <property type="match status" value="1"/>
</dbReference>
<dbReference type="GO" id="GO:0004057">
    <property type="term" value="F:arginyl-tRNA--protein transferase activity"/>
    <property type="evidence" value="ECO:0007669"/>
    <property type="project" value="UniProtKB-EC"/>
</dbReference>
<dbReference type="InterPro" id="IPR016181">
    <property type="entry name" value="Acyl_CoA_acyltransferase"/>
</dbReference>
<keyword evidence="3 4" id="KW-0012">Acyltransferase</keyword>
<dbReference type="InterPro" id="IPR007471">
    <property type="entry name" value="N-end_Aminoacyl_Trfase_N"/>
</dbReference>
<dbReference type="Pfam" id="PF04377">
    <property type="entry name" value="ATE_C"/>
    <property type="match status" value="1"/>
</dbReference>
<dbReference type="NCBIfam" id="NF002341">
    <property type="entry name" value="PRK01305.1-1"/>
    <property type="match status" value="1"/>
</dbReference>
<comment type="similarity">
    <text evidence="4">Belongs to the R-transferase family. Bpt subfamily.</text>
</comment>
<dbReference type="InterPro" id="IPR030700">
    <property type="entry name" value="N-end_Aminoacyl_Trfase"/>
</dbReference>
<dbReference type="InterPro" id="IPR017138">
    <property type="entry name" value="Asp_Glu_LeuTrfase"/>
</dbReference>
<dbReference type="NCBIfam" id="NF002342">
    <property type="entry name" value="PRK01305.1-3"/>
    <property type="match status" value="1"/>
</dbReference>
<accession>A0ABX1QWK4</accession>
<dbReference type="CDD" id="cd04301">
    <property type="entry name" value="NAT_SF"/>
    <property type="match status" value="1"/>
</dbReference>
<organism evidence="7 8">
    <name type="scientific">Alteromonas ponticola</name>
    <dbReference type="NCBI Taxonomy" id="2720613"/>
    <lineage>
        <taxon>Bacteria</taxon>
        <taxon>Pseudomonadati</taxon>
        <taxon>Pseudomonadota</taxon>
        <taxon>Gammaproteobacteria</taxon>
        <taxon>Alteromonadales</taxon>
        <taxon>Alteromonadaceae</taxon>
        <taxon>Alteromonas/Salinimonas group</taxon>
        <taxon>Alteromonas</taxon>
    </lineage>
</organism>
<keyword evidence="1 4" id="KW-0963">Cytoplasm</keyword>
<comment type="catalytic activity">
    <reaction evidence="4">
        <text>N-terminal L-glutamyl-[protein] + L-leucyl-tRNA(Leu) = N-terminal L-leucyl-L-glutamyl-[protein] + tRNA(Leu) + H(+)</text>
        <dbReference type="Rhea" id="RHEA:50412"/>
        <dbReference type="Rhea" id="RHEA-COMP:9613"/>
        <dbReference type="Rhea" id="RHEA-COMP:9622"/>
        <dbReference type="Rhea" id="RHEA-COMP:12664"/>
        <dbReference type="Rhea" id="RHEA-COMP:12668"/>
        <dbReference type="ChEBI" id="CHEBI:15378"/>
        <dbReference type="ChEBI" id="CHEBI:64721"/>
        <dbReference type="ChEBI" id="CHEBI:78442"/>
        <dbReference type="ChEBI" id="CHEBI:78494"/>
        <dbReference type="ChEBI" id="CHEBI:133041"/>
        <dbReference type="EC" id="2.3.2.29"/>
    </reaction>
</comment>
<evidence type="ECO:0000259" key="5">
    <source>
        <dbReference type="Pfam" id="PF04376"/>
    </source>
</evidence>
<evidence type="ECO:0000313" key="7">
    <source>
        <dbReference type="EMBL" id="NMH58634.1"/>
    </source>
</evidence>
<dbReference type="NCBIfam" id="NF002346">
    <property type="entry name" value="PRK01305.2-3"/>
    <property type="match status" value="1"/>
</dbReference>
<evidence type="ECO:0000256" key="1">
    <source>
        <dbReference type="ARBA" id="ARBA00022490"/>
    </source>
</evidence>
<evidence type="ECO:0000256" key="4">
    <source>
        <dbReference type="HAMAP-Rule" id="MF_00689"/>
    </source>
</evidence>
<comment type="function">
    <text evidence="4">Functions in the N-end rule pathway of protein degradation where it conjugates Leu from its aminoacyl-tRNA to the N-termini of proteins containing an N-terminal aspartate or glutamate.</text>
</comment>
<dbReference type="Proteomes" id="UP000709336">
    <property type="component" value="Unassembled WGS sequence"/>
</dbReference>
<evidence type="ECO:0000259" key="6">
    <source>
        <dbReference type="Pfam" id="PF04377"/>
    </source>
</evidence>
<dbReference type="RefSeq" id="WP_169209196.1">
    <property type="nucleotide sequence ID" value="NZ_JAATNW010000001.1"/>
</dbReference>